<organism evidence="1 2">
    <name type="scientific">Romanomermis culicivorax</name>
    <name type="common">Nematode worm</name>
    <dbReference type="NCBI Taxonomy" id="13658"/>
    <lineage>
        <taxon>Eukaryota</taxon>
        <taxon>Metazoa</taxon>
        <taxon>Ecdysozoa</taxon>
        <taxon>Nematoda</taxon>
        <taxon>Enoplea</taxon>
        <taxon>Dorylaimia</taxon>
        <taxon>Mermithida</taxon>
        <taxon>Mermithoidea</taxon>
        <taxon>Mermithidae</taxon>
        <taxon>Romanomermis</taxon>
    </lineage>
</organism>
<protein>
    <submittedName>
        <fullName evidence="2">Uncharacterized protein</fullName>
    </submittedName>
</protein>
<evidence type="ECO:0000313" key="1">
    <source>
        <dbReference type="Proteomes" id="UP000887565"/>
    </source>
</evidence>
<dbReference type="AlphaFoldDB" id="A0A915HK23"/>
<reference evidence="2" key="1">
    <citation type="submission" date="2022-11" db="UniProtKB">
        <authorList>
            <consortium name="WormBaseParasite"/>
        </authorList>
    </citation>
    <scope>IDENTIFICATION</scope>
</reference>
<accession>A0A915HK23</accession>
<sequence>MHKGYKLYVKHFKTYRNGAQSKTICLRINSIRTCNGSADLKVPCKTYSSGKRILIKQYSYLFSIEQAIVRNVQSFDHLIGISFRLLHNQHIELLNVAIFTSKKQFKKQSQSYEFLLLDKEKYV</sequence>
<dbReference type="Proteomes" id="UP000887565">
    <property type="component" value="Unplaced"/>
</dbReference>
<keyword evidence="1" id="KW-1185">Reference proteome</keyword>
<name>A0A915HK23_ROMCU</name>
<dbReference type="WBParaSite" id="nRc.2.0.1.t01921-RA">
    <property type="protein sequence ID" value="nRc.2.0.1.t01921-RA"/>
    <property type="gene ID" value="nRc.2.0.1.g01921"/>
</dbReference>
<proteinExistence type="predicted"/>
<evidence type="ECO:0000313" key="2">
    <source>
        <dbReference type="WBParaSite" id="nRc.2.0.1.t01921-RA"/>
    </source>
</evidence>